<dbReference type="PANTHER" id="PTHR35567">
    <property type="entry name" value="MALATE DEHYDROGENASE (AFU_ORTHOLOGUE AFUA_2G13800)"/>
    <property type="match status" value="1"/>
</dbReference>
<evidence type="ECO:0000256" key="1">
    <source>
        <dbReference type="SAM" id="SignalP"/>
    </source>
</evidence>
<dbReference type="PANTHER" id="PTHR35567:SF1">
    <property type="entry name" value="CONSERVED FUNGAL PROTEIN (AFU_ORTHOLOGUE AFUA_1G14230)"/>
    <property type="match status" value="1"/>
</dbReference>
<feature type="signal peptide" evidence="1">
    <location>
        <begin position="1"/>
        <end position="18"/>
    </location>
</feature>
<gene>
    <name evidence="2" type="ORF">PHISCL_06196</name>
</gene>
<keyword evidence="3" id="KW-1185">Reference proteome</keyword>
<dbReference type="Proteomes" id="UP000266188">
    <property type="component" value="Unassembled WGS sequence"/>
</dbReference>
<reference evidence="3" key="1">
    <citation type="submission" date="2017-02" db="EMBL/GenBank/DDBJ databases">
        <authorList>
            <person name="Tafer H."/>
            <person name="Lopandic K."/>
        </authorList>
    </citation>
    <scope>NUCLEOTIDE SEQUENCE [LARGE SCALE GENOMIC DNA]</scope>
    <source>
        <strain evidence="3">CBS 366.77</strain>
    </source>
</reference>
<dbReference type="InterPro" id="IPR021851">
    <property type="entry name" value="DUF3455"/>
</dbReference>
<name>A0A3A2ZFU0_9EURO</name>
<dbReference type="OrthoDB" id="1859733at2759"/>
<evidence type="ECO:0000313" key="3">
    <source>
        <dbReference type="Proteomes" id="UP000266188"/>
    </source>
</evidence>
<accession>A0A3A2ZFU0</accession>
<proteinExistence type="predicted"/>
<keyword evidence="1" id="KW-0732">Signal</keyword>
<dbReference type="AlphaFoldDB" id="A0A3A2ZFU0"/>
<dbReference type="EMBL" id="MVGC01000226">
    <property type="protein sequence ID" value="RJE21470.1"/>
    <property type="molecule type" value="Genomic_DNA"/>
</dbReference>
<feature type="chain" id="PRO_5017471607" evidence="1">
    <location>
        <begin position="19"/>
        <end position="250"/>
    </location>
</feature>
<comment type="caution">
    <text evidence="2">The sequence shown here is derived from an EMBL/GenBank/DDBJ whole genome shotgun (WGS) entry which is preliminary data.</text>
</comment>
<sequence>MDLFKALLAFFLLVTAHGSPVTIKRGDLTRNLLEIGKDLDTMQLGNCTGIKATLPLSETKPELPPPSSGLSLKHVVLGRGTQNYTCSEKSAEPVAKGALATLFDASCLAGSYPELLHQLTPALRNVSVDTLSFLSVLTGRIVSSKSGGLIEGKHYFNCDGVPFFDLRFGGSKDWMTAEVVGKASAPSKALASQSNGADHDVDWLKLVSKDGSGLKEVYRIHTSGGVAPTACEDQKGDIQVEYAAEYWFYG</sequence>
<organism evidence="2 3">
    <name type="scientific">Aspergillus sclerotialis</name>
    <dbReference type="NCBI Taxonomy" id="2070753"/>
    <lineage>
        <taxon>Eukaryota</taxon>
        <taxon>Fungi</taxon>
        <taxon>Dikarya</taxon>
        <taxon>Ascomycota</taxon>
        <taxon>Pezizomycotina</taxon>
        <taxon>Eurotiomycetes</taxon>
        <taxon>Eurotiomycetidae</taxon>
        <taxon>Eurotiales</taxon>
        <taxon>Aspergillaceae</taxon>
        <taxon>Aspergillus</taxon>
        <taxon>Aspergillus subgen. Polypaecilum</taxon>
    </lineage>
</organism>
<dbReference type="Pfam" id="PF11937">
    <property type="entry name" value="DUF3455"/>
    <property type="match status" value="1"/>
</dbReference>
<protein>
    <submittedName>
        <fullName evidence="2">Conserved fungal protein</fullName>
    </submittedName>
</protein>
<evidence type="ECO:0000313" key="2">
    <source>
        <dbReference type="EMBL" id="RJE21470.1"/>
    </source>
</evidence>